<dbReference type="PANTHER" id="PTHR10133:SF27">
    <property type="entry name" value="DNA POLYMERASE NU"/>
    <property type="match status" value="1"/>
</dbReference>
<dbReference type="Pfam" id="PF02739">
    <property type="entry name" value="5_3_exonuc_N"/>
    <property type="match status" value="1"/>
</dbReference>
<evidence type="ECO:0000259" key="11">
    <source>
        <dbReference type="SMART" id="SM00475"/>
    </source>
</evidence>
<dbReference type="Gene3D" id="3.40.50.1010">
    <property type="entry name" value="5'-nuclease"/>
    <property type="match status" value="1"/>
</dbReference>
<dbReference type="InterPro" id="IPR002298">
    <property type="entry name" value="DNA_polymerase_A"/>
</dbReference>
<evidence type="ECO:0000256" key="6">
    <source>
        <dbReference type="ARBA" id="ARBA00022763"/>
    </source>
</evidence>
<dbReference type="EC" id="2.7.7.7" evidence="2"/>
<keyword evidence="6" id="KW-0227">DNA damage</keyword>
<dbReference type="SMART" id="SM00475">
    <property type="entry name" value="53EXOc"/>
    <property type="match status" value="1"/>
</dbReference>
<dbReference type="Pfam" id="PF00476">
    <property type="entry name" value="DNA_pol_A"/>
    <property type="match status" value="1"/>
</dbReference>
<dbReference type="CDD" id="cd08637">
    <property type="entry name" value="DNA_pol_A_pol_I_C"/>
    <property type="match status" value="1"/>
</dbReference>
<keyword evidence="9" id="KW-0234">DNA repair</keyword>
<organism evidence="13 14">
    <name type="scientific">Candidatus Taylorbacteria bacterium RIFCSPHIGHO2_02_49_25</name>
    <dbReference type="NCBI Taxonomy" id="1802305"/>
    <lineage>
        <taxon>Bacteria</taxon>
        <taxon>Candidatus Tayloriibacteriota</taxon>
    </lineage>
</organism>
<dbReference type="SMART" id="SM00482">
    <property type="entry name" value="POLAc"/>
    <property type="match status" value="1"/>
</dbReference>
<feature type="domain" description="5'-3' exonuclease" evidence="11">
    <location>
        <begin position="18"/>
        <end position="290"/>
    </location>
</feature>
<dbReference type="FunFam" id="1.20.1060.10:FF:000001">
    <property type="entry name" value="DNA polymerase I"/>
    <property type="match status" value="1"/>
</dbReference>
<evidence type="ECO:0000256" key="7">
    <source>
        <dbReference type="ARBA" id="ARBA00022932"/>
    </source>
</evidence>
<dbReference type="SUPFAM" id="SSF47807">
    <property type="entry name" value="5' to 3' exonuclease, C-terminal subdomain"/>
    <property type="match status" value="1"/>
</dbReference>
<name>A0A1G2MGM3_9BACT</name>
<dbReference type="PROSITE" id="PS00447">
    <property type="entry name" value="DNA_POLYMERASE_A"/>
    <property type="match status" value="1"/>
</dbReference>
<dbReference type="CDD" id="cd09859">
    <property type="entry name" value="PIN_53EXO"/>
    <property type="match status" value="1"/>
</dbReference>
<evidence type="ECO:0000256" key="8">
    <source>
        <dbReference type="ARBA" id="ARBA00023125"/>
    </source>
</evidence>
<dbReference type="SUPFAM" id="SSF88723">
    <property type="entry name" value="PIN domain-like"/>
    <property type="match status" value="1"/>
</dbReference>
<dbReference type="PRINTS" id="PR00868">
    <property type="entry name" value="DNAPOLI"/>
</dbReference>
<dbReference type="FunFam" id="1.10.150.20:FF:000003">
    <property type="entry name" value="DNA polymerase I"/>
    <property type="match status" value="1"/>
</dbReference>
<evidence type="ECO:0000256" key="9">
    <source>
        <dbReference type="ARBA" id="ARBA00023204"/>
    </source>
</evidence>
<dbReference type="InterPro" id="IPR043502">
    <property type="entry name" value="DNA/RNA_pol_sf"/>
</dbReference>
<accession>A0A1G2MGM3</accession>
<protein>
    <recommendedName>
        <fullName evidence="2">DNA-directed DNA polymerase</fullName>
        <ecNumber evidence="2">2.7.7.7</ecNumber>
    </recommendedName>
</protein>
<evidence type="ECO:0000313" key="14">
    <source>
        <dbReference type="Proteomes" id="UP000176493"/>
    </source>
</evidence>
<evidence type="ECO:0000256" key="4">
    <source>
        <dbReference type="ARBA" id="ARBA00022695"/>
    </source>
</evidence>
<proteinExistence type="inferred from homology"/>
<evidence type="ECO:0000256" key="5">
    <source>
        <dbReference type="ARBA" id="ARBA00022705"/>
    </source>
</evidence>
<dbReference type="Pfam" id="PF01367">
    <property type="entry name" value="5_3_exonuc"/>
    <property type="match status" value="1"/>
</dbReference>
<dbReference type="AlphaFoldDB" id="A0A1G2MGM3"/>
<dbReference type="GO" id="GO:0006302">
    <property type="term" value="P:double-strand break repair"/>
    <property type="evidence" value="ECO:0007669"/>
    <property type="project" value="TreeGrafter"/>
</dbReference>
<evidence type="ECO:0000256" key="2">
    <source>
        <dbReference type="ARBA" id="ARBA00012417"/>
    </source>
</evidence>
<keyword evidence="3" id="KW-0808">Transferase</keyword>
<evidence type="ECO:0000256" key="10">
    <source>
        <dbReference type="ARBA" id="ARBA00049244"/>
    </source>
</evidence>
<dbReference type="SUPFAM" id="SSF56672">
    <property type="entry name" value="DNA/RNA polymerases"/>
    <property type="match status" value="1"/>
</dbReference>
<comment type="similarity">
    <text evidence="1">Belongs to the DNA polymerase type-A family.</text>
</comment>
<dbReference type="GO" id="GO:0006261">
    <property type="term" value="P:DNA-templated DNA replication"/>
    <property type="evidence" value="ECO:0007669"/>
    <property type="project" value="InterPro"/>
</dbReference>
<dbReference type="EMBL" id="MHRJ01000016">
    <property type="protein sequence ID" value="OHA23046.1"/>
    <property type="molecule type" value="Genomic_DNA"/>
</dbReference>
<comment type="catalytic activity">
    <reaction evidence="10">
        <text>DNA(n) + a 2'-deoxyribonucleoside 5'-triphosphate = DNA(n+1) + diphosphate</text>
        <dbReference type="Rhea" id="RHEA:22508"/>
        <dbReference type="Rhea" id="RHEA-COMP:17339"/>
        <dbReference type="Rhea" id="RHEA-COMP:17340"/>
        <dbReference type="ChEBI" id="CHEBI:33019"/>
        <dbReference type="ChEBI" id="CHEBI:61560"/>
        <dbReference type="ChEBI" id="CHEBI:173112"/>
        <dbReference type="EC" id="2.7.7.7"/>
    </reaction>
</comment>
<dbReference type="InterPro" id="IPR020045">
    <property type="entry name" value="DNA_polI_H3TH"/>
</dbReference>
<dbReference type="InterPro" id="IPR002421">
    <property type="entry name" value="5-3_exonuclease"/>
</dbReference>
<evidence type="ECO:0000259" key="12">
    <source>
        <dbReference type="SMART" id="SM00482"/>
    </source>
</evidence>
<keyword evidence="7" id="KW-0239">DNA-directed DNA polymerase</keyword>
<dbReference type="GO" id="GO:0003887">
    <property type="term" value="F:DNA-directed DNA polymerase activity"/>
    <property type="evidence" value="ECO:0007669"/>
    <property type="project" value="UniProtKB-KW"/>
</dbReference>
<dbReference type="CDD" id="cd09898">
    <property type="entry name" value="H3TH_53EXO"/>
    <property type="match status" value="1"/>
</dbReference>
<evidence type="ECO:0000256" key="1">
    <source>
        <dbReference type="ARBA" id="ARBA00007705"/>
    </source>
</evidence>
<dbReference type="Gene3D" id="1.20.1060.10">
    <property type="entry name" value="Taq DNA Polymerase, Chain T, domain 4"/>
    <property type="match status" value="1"/>
</dbReference>
<evidence type="ECO:0000313" key="13">
    <source>
        <dbReference type="EMBL" id="OHA23046.1"/>
    </source>
</evidence>
<dbReference type="Gene3D" id="1.10.150.20">
    <property type="entry name" value="5' to 3' exonuclease, C-terminal subdomain"/>
    <property type="match status" value="2"/>
</dbReference>
<dbReference type="SMART" id="SM00279">
    <property type="entry name" value="HhH2"/>
    <property type="match status" value="1"/>
</dbReference>
<dbReference type="Gene3D" id="3.30.70.370">
    <property type="match status" value="1"/>
</dbReference>
<dbReference type="InterPro" id="IPR029060">
    <property type="entry name" value="PIN-like_dom_sf"/>
</dbReference>
<sequence>MLSTEENKGQKTVGGAKKRLVILDAHAILHRAYHALPDFSSSKGEPTGAVYGLASMLIRIIGDLKPDYIVAAYDLPGPTYRHEAYEGYKAHRKEAEPELKIQMKRSRDIFQAFGIPIYDKPGFEADDIIGTIVKNLQPTTYNRQLEIVIGSGDMDTMQLVSGRQVRVYTLKRGLSDTVIYDEEGVKNRFGFGPEHIPDFKGLSGDPSDNISGVDGIGEKTATALITAFGSIEEIYKKLKEDPVVFKRAGIKERVVELLKKGEEEARFSKMLATIHRDVPINFQLPEEEWREAVDLGEILKLFRELEFKTLGARARELLEKKAVRVEEEGELDGGAGEVDGTLFVPHNPRGVKELGVMLSLVDSNIANPTVEEILRFTEAKTLTDARAKLLPELKRRNLEKVWSGIEKPLIPVTEKMMRRGVLIDTPYLRELSKKHHRTLNELEKKIWKFSGTEFNVASPKQLGDILFNKLGLKAKNQKKTEKTGALSTRESELEKLRDAHPIIPLVLEHRELSKLLGTYIDALPALADGTGRLHTTFLQIGAATGRMSSRDPNLQNIPNKTELGREIRKAFITEKGMRLVSLDYSQIELRVAAFLSDDKKLIEIFKRGEDVHTSVAAEVFGVAGNKVHPNMRRKAKVINFGVMYGMGANALRQNLGGSREEAQKFLSDYFMKFSNLAAYLHETKEAAARLGYTETFFGRRRYFDGFHSPLPYIRAAAERMAINAPIQGTQSDIIKIAMVRADEFIKKEKLVGKAHLLLQVHDELLYEMKEELVQTLAPKIKQIMETVLSPKETKGVLLVADIAVGKSWGEMKRT</sequence>
<dbReference type="InterPro" id="IPR008918">
    <property type="entry name" value="HhH2"/>
</dbReference>
<comment type="caution">
    <text evidence="13">The sequence shown here is derived from an EMBL/GenBank/DDBJ whole genome shotgun (WGS) entry which is preliminary data.</text>
</comment>
<dbReference type="InterPro" id="IPR001098">
    <property type="entry name" value="DNA-dir_DNA_pol_A_palm_dom"/>
</dbReference>
<dbReference type="InterPro" id="IPR019760">
    <property type="entry name" value="DNA-dir_DNA_pol_A_CS"/>
</dbReference>
<keyword evidence="4" id="KW-0548">Nucleotidyltransferase</keyword>
<dbReference type="InterPro" id="IPR020046">
    <property type="entry name" value="5-3_exonucl_a-hlix_arch_N"/>
</dbReference>
<keyword evidence="8" id="KW-0238">DNA-binding</keyword>
<feature type="domain" description="DNA-directed DNA polymerase family A palm" evidence="12">
    <location>
        <begin position="564"/>
        <end position="772"/>
    </location>
</feature>
<dbReference type="FunFam" id="1.10.150.20:FF:000002">
    <property type="entry name" value="DNA polymerase I"/>
    <property type="match status" value="1"/>
</dbReference>
<dbReference type="Proteomes" id="UP000176493">
    <property type="component" value="Unassembled WGS sequence"/>
</dbReference>
<reference evidence="13 14" key="1">
    <citation type="journal article" date="2016" name="Nat. Commun.">
        <title>Thousands of microbial genomes shed light on interconnected biogeochemical processes in an aquifer system.</title>
        <authorList>
            <person name="Anantharaman K."/>
            <person name="Brown C.T."/>
            <person name="Hug L.A."/>
            <person name="Sharon I."/>
            <person name="Castelle C.J."/>
            <person name="Probst A.J."/>
            <person name="Thomas B.C."/>
            <person name="Singh A."/>
            <person name="Wilkins M.J."/>
            <person name="Karaoz U."/>
            <person name="Brodie E.L."/>
            <person name="Williams K.H."/>
            <person name="Hubbard S.S."/>
            <person name="Banfield J.F."/>
        </authorList>
    </citation>
    <scope>NUCLEOTIDE SEQUENCE [LARGE SCALE GENOMIC DNA]</scope>
</reference>
<evidence type="ECO:0000256" key="3">
    <source>
        <dbReference type="ARBA" id="ARBA00022679"/>
    </source>
</evidence>
<dbReference type="GO" id="GO:0008409">
    <property type="term" value="F:5'-3' exonuclease activity"/>
    <property type="evidence" value="ECO:0007669"/>
    <property type="project" value="InterPro"/>
</dbReference>
<dbReference type="PANTHER" id="PTHR10133">
    <property type="entry name" value="DNA POLYMERASE I"/>
    <property type="match status" value="1"/>
</dbReference>
<dbReference type="InterPro" id="IPR036279">
    <property type="entry name" value="5-3_exonuclease_C_sf"/>
</dbReference>
<gene>
    <name evidence="13" type="ORF">A2W52_00335</name>
</gene>
<dbReference type="GO" id="GO:0003677">
    <property type="term" value="F:DNA binding"/>
    <property type="evidence" value="ECO:0007669"/>
    <property type="project" value="UniProtKB-KW"/>
</dbReference>
<keyword evidence="5" id="KW-0235">DNA replication</keyword>